<reference evidence="1 2" key="1">
    <citation type="journal article" date="2023" name="IScience">
        <title>Expanded male sex-determining region conserved during the evolution of homothallism in the green alga Volvox.</title>
        <authorList>
            <person name="Yamamoto K."/>
            <person name="Matsuzaki R."/>
            <person name="Mahakham W."/>
            <person name="Heman W."/>
            <person name="Sekimoto H."/>
            <person name="Kawachi M."/>
            <person name="Minakuchi Y."/>
            <person name="Toyoda A."/>
            <person name="Nozaki H."/>
        </authorList>
    </citation>
    <scope>NUCLEOTIDE SEQUENCE [LARGE SCALE GENOMIC DNA]</scope>
    <source>
        <strain evidence="1 2">NIES-4468</strain>
    </source>
</reference>
<name>A0ABQ5RQL4_9CHLO</name>
<dbReference type="EMBL" id="BSDZ01000004">
    <property type="protein sequence ID" value="GLI59862.1"/>
    <property type="molecule type" value="Genomic_DNA"/>
</dbReference>
<organism evidence="1 2">
    <name type="scientific">Volvox africanus</name>
    <dbReference type="NCBI Taxonomy" id="51714"/>
    <lineage>
        <taxon>Eukaryota</taxon>
        <taxon>Viridiplantae</taxon>
        <taxon>Chlorophyta</taxon>
        <taxon>core chlorophytes</taxon>
        <taxon>Chlorophyceae</taxon>
        <taxon>CS clade</taxon>
        <taxon>Chlamydomonadales</taxon>
        <taxon>Volvocaceae</taxon>
        <taxon>Volvox</taxon>
    </lineage>
</organism>
<sequence length="131" mass="14450">MLQRHVSACSSLNRKTCTFPPADMRPAVVQRSITTKCRSRLEIKMPHKAGTRAPSASYKKSHLGAGQLAELGWMWQMGNNSTAGGSQTACASPSRMPCAVSTITHLYEDRFKAKKSLREIFPRDDGVLQNI</sequence>
<protein>
    <submittedName>
        <fullName evidence="1">Uncharacterized protein</fullName>
    </submittedName>
</protein>
<comment type="caution">
    <text evidence="1">The sequence shown here is derived from an EMBL/GenBank/DDBJ whole genome shotgun (WGS) entry which is preliminary data.</text>
</comment>
<accession>A0ABQ5RQL4</accession>
<keyword evidence="2" id="KW-1185">Reference proteome</keyword>
<dbReference type="Proteomes" id="UP001165090">
    <property type="component" value="Unassembled WGS sequence"/>
</dbReference>
<evidence type="ECO:0000313" key="1">
    <source>
        <dbReference type="EMBL" id="GLI59862.1"/>
    </source>
</evidence>
<gene>
    <name evidence="1" type="ORF">VaNZ11_001857</name>
</gene>
<evidence type="ECO:0000313" key="2">
    <source>
        <dbReference type="Proteomes" id="UP001165090"/>
    </source>
</evidence>
<proteinExistence type="predicted"/>